<dbReference type="InterPro" id="IPR003848">
    <property type="entry name" value="DUF218"/>
</dbReference>
<sequence>MMPTATVLLVFGRGVVADDGGGYRLTDESAARTGTAVAYVRAHAAAFRRDPAARVVFTGGYPHGPAGEPGPPAGFREGELMRALAHDAGLDAYVRSDAETRSRTTLQNLAHTVQDGLLDPAEFTVDRPLGLVSHPWHLPRVRLLAGRVLGLSGPTLRDVPVTGPDPVPARRERAARVACRLGYLGLRTPEALLRRERGLTRAARLLGGGRGFAARRPG</sequence>
<dbReference type="Proteomes" id="UP001612812">
    <property type="component" value="Unassembled WGS sequence"/>
</dbReference>
<feature type="domain" description="DUF218" evidence="1">
    <location>
        <begin position="8"/>
        <end position="156"/>
    </location>
</feature>
<keyword evidence="3" id="KW-1185">Reference proteome</keyword>
<comment type="caution">
    <text evidence="2">The sequence shown here is derived from an EMBL/GenBank/DDBJ whole genome shotgun (WGS) entry which is preliminary data.</text>
</comment>
<name>A0ABW7ZNE4_9ACTN</name>
<proteinExistence type="predicted"/>
<accession>A0ABW7ZNE4</accession>
<organism evidence="2 3">
    <name type="scientific">Micromonospora maritima</name>
    <dbReference type="NCBI Taxonomy" id="986711"/>
    <lineage>
        <taxon>Bacteria</taxon>
        <taxon>Bacillati</taxon>
        <taxon>Actinomycetota</taxon>
        <taxon>Actinomycetes</taxon>
        <taxon>Micromonosporales</taxon>
        <taxon>Micromonosporaceae</taxon>
        <taxon>Micromonospora</taxon>
    </lineage>
</organism>
<dbReference type="RefSeq" id="WP_396758214.1">
    <property type="nucleotide sequence ID" value="NZ_JBITLA010000008.1"/>
</dbReference>
<dbReference type="EMBL" id="JBITLE010000006">
    <property type="protein sequence ID" value="MFI7264365.1"/>
    <property type="molecule type" value="Genomic_DNA"/>
</dbReference>
<protein>
    <submittedName>
        <fullName evidence="2">YdcF family protein</fullName>
    </submittedName>
</protein>
<evidence type="ECO:0000313" key="3">
    <source>
        <dbReference type="Proteomes" id="UP001612812"/>
    </source>
</evidence>
<evidence type="ECO:0000259" key="1">
    <source>
        <dbReference type="Pfam" id="PF02698"/>
    </source>
</evidence>
<reference evidence="2 3" key="1">
    <citation type="submission" date="2024-10" db="EMBL/GenBank/DDBJ databases">
        <title>The Natural Products Discovery Center: Release of the First 8490 Sequenced Strains for Exploring Actinobacteria Biosynthetic Diversity.</title>
        <authorList>
            <person name="Kalkreuter E."/>
            <person name="Kautsar S.A."/>
            <person name="Yang D."/>
            <person name="Bader C.D."/>
            <person name="Teijaro C.N."/>
            <person name="Fluegel L."/>
            <person name="Davis C.M."/>
            <person name="Simpson J.R."/>
            <person name="Lauterbach L."/>
            <person name="Steele A.D."/>
            <person name="Gui C."/>
            <person name="Meng S."/>
            <person name="Li G."/>
            <person name="Viehrig K."/>
            <person name="Ye F."/>
            <person name="Su P."/>
            <person name="Kiefer A.F."/>
            <person name="Nichols A."/>
            <person name="Cepeda A.J."/>
            <person name="Yan W."/>
            <person name="Fan B."/>
            <person name="Jiang Y."/>
            <person name="Adhikari A."/>
            <person name="Zheng C.-J."/>
            <person name="Schuster L."/>
            <person name="Cowan T.M."/>
            <person name="Smanski M.J."/>
            <person name="Chevrette M.G."/>
            <person name="De Carvalho L.P.S."/>
            <person name="Shen B."/>
        </authorList>
    </citation>
    <scope>NUCLEOTIDE SEQUENCE [LARGE SCALE GENOMIC DNA]</scope>
    <source>
        <strain evidence="2 3">NPDC049845</strain>
    </source>
</reference>
<dbReference type="CDD" id="cd06259">
    <property type="entry name" value="YdcF-like"/>
    <property type="match status" value="1"/>
</dbReference>
<gene>
    <name evidence="2" type="ORF">ACIBP4_18955</name>
</gene>
<evidence type="ECO:0000313" key="2">
    <source>
        <dbReference type="EMBL" id="MFI7264365.1"/>
    </source>
</evidence>
<dbReference type="Pfam" id="PF02698">
    <property type="entry name" value="DUF218"/>
    <property type="match status" value="1"/>
</dbReference>